<accession>U6KED0</accession>
<name>U6KED0_9EIME</name>
<dbReference type="AlphaFoldDB" id="U6KED0"/>
<keyword evidence="2" id="KW-1185">Reference proteome</keyword>
<reference evidence="1" key="2">
    <citation type="submission" date="2013-10" db="EMBL/GenBank/DDBJ databases">
        <authorList>
            <person name="Aslett M."/>
        </authorList>
    </citation>
    <scope>NUCLEOTIDE SEQUENCE [LARGE SCALE GENOMIC DNA]</scope>
    <source>
        <strain evidence="1">Houghton</strain>
    </source>
</reference>
<reference evidence="1" key="1">
    <citation type="submission" date="2013-10" db="EMBL/GenBank/DDBJ databases">
        <title>Genomic analysis of the causative agents of coccidiosis in chickens.</title>
        <authorList>
            <person name="Reid A.J."/>
            <person name="Blake D."/>
            <person name="Billington K."/>
            <person name="Browne H."/>
            <person name="Dunn M."/>
            <person name="Hung S."/>
            <person name="Kawahara F."/>
            <person name="Miranda-Saavedra D."/>
            <person name="Mourier T."/>
            <person name="Nagra H."/>
            <person name="Otto T.D."/>
            <person name="Rawlings N."/>
            <person name="Sanchez A."/>
            <person name="Sanders M."/>
            <person name="Subramaniam C."/>
            <person name="Tay Y."/>
            <person name="Dear P."/>
            <person name="Doerig C."/>
            <person name="Gruber A."/>
            <person name="Parkinson J."/>
            <person name="Shirley M."/>
            <person name="Wan K.L."/>
            <person name="Berriman M."/>
            <person name="Tomley F."/>
            <person name="Pain A."/>
        </authorList>
    </citation>
    <scope>NUCLEOTIDE SEQUENCE [LARGE SCALE GENOMIC DNA]</scope>
    <source>
        <strain evidence="1">Houghton</strain>
    </source>
</reference>
<organism evidence="1 2">
    <name type="scientific">Eimeria mitis</name>
    <dbReference type="NCBI Taxonomy" id="44415"/>
    <lineage>
        <taxon>Eukaryota</taxon>
        <taxon>Sar</taxon>
        <taxon>Alveolata</taxon>
        <taxon>Apicomplexa</taxon>
        <taxon>Conoidasida</taxon>
        <taxon>Coccidia</taxon>
        <taxon>Eucoccidiorida</taxon>
        <taxon>Eimeriorina</taxon>
        <taxon>Eimeriidae</taxon>
        <taxon>Eimeria</taxon>
    </lineage>
</organism>
<evidence type="ECO:0000313" key="2">
    <source>
        <dbReference type="Proteomes" id="UP000030744"/>
    </source>
</evidence>
<proteinExistence type="predicted"/>
<dbReference type="VEuPathDB" id="ToxoDB:EMH_0071790"/>
<dbReference type="GeneID" id="25381685"/>
<protein>
    <submittedName>
        <fullName evidence="1">Transcription factor btf3, putative</fullName>
    </submittedName>
</protein>
<dbReference type="Proteomes" id="UP000030744">
    <property type="component" value="Unassembled WGS sequence"/>
</dbReference>
<dbReference type="OrthoDB" id="351053at2759"/>
<dbReference type="EMBL" id="HG687842">
    <property type="protein sequence ID" value="CDJ35156.1"/>
    <property type="molecule type" value="Genomic_DNA"/>
</dbReference>
<evidence type="ECO:0000313" key="1">
    <source>
        <dbReference type="EMBL" id="CDJ35156.1"/>
    </source>
</evidence>
<sequence length="483" mass="53464">MTERSEHRSSSVLERVSRSECLKLLQAGGGGETAAFQEFQFEGIYSFIADERSSAVVIGGPSAELKESFRPEGSGSCSKQTAQLPEIQRIPLKTQITVAHSNEEAISNQLSFRNKRYPLDAAITAYVVCNKRWHEFRESLKNTANSTNPPAEASAASDVASAAYPSWDSSVESEECLKRLASFSVITTRRCLRELLRFLFPSTTRYHSPFTSDVDLVGNTLIFTSNVPAKGISTGCGHDFERKVTNAAAMRMQGGKLEELTTSYVVCSFNFCQQMRVLITAEVDAIDPEFNLLPSKGASASNSSNSSADRCGKKCIYTEERIASNPCYIHSCFELSLLEQQLVMGCPPFVELKSHGFSNSLHWGEAADQMLLGGVKMLLKGEHYRGSVTKLELFTYDCARKLSGSRANPNDKWQSLLALLQHLHKLAEQERSLRGSDVGCIQITYDGQSDFLTIRGRSSEDVRISPDIAKWLQRKPRGTETQT</sequence>
<gene>
    <name evidence="1" type="ORF">EMH_0071790</name>
</gene>
<dbReference type="RefSeq" id="XP_013357718.1">
    <property type="nucleotide sequence ID" value="XM_013502264.1"/>
</dbReference>